<evidence type="ECO:0000256" key="1">
    <source>
        <dbReference type="ARBA" id="ARBA00010944"/>
    </source>
</evidence>
<comment type="function">
    <text evidence="2">Catalyzes the reduction of dTDP-6-deoxy-L-lyxo-4-hexulose to yield dTDP-L-rhamnose.</text>
</comment>
<dbReference type="InterPro" id="IPR036291">
    <property type="entry name" value="NAD(P)-bd_dom_sf"/>
</dbReference>
<dbReference type="PATRIC" id="fig|42256.3.peg.238"/>
<organism evidence="4 6">
    <name type="scientific">Rubrobacter radiotolerans</name>
    <name type="common">Arthrobacter radiotolerans</name>
    <dbReference type="NCBI Taxonomy" id="42256"/>
    <lineage>
        <taxon>Bacteria</taxon>
        <taxon>Bacillati</taxon>
        <taxon>Actinomycetota</taxon>
        <taxon>Rubrobacteria</taxon>
        <taxon>Rubrobacterales</taxon>
        <taxon>Rubrobacteraceae</taxon>
        <taxon>Rubrobacter</taxon>
    </lineage>
</organism>
<dbReference type="Proteomes" id="UP001281130">
    <property type="component" value="Unassembled WGS sequence"/>
</dbReference>
<dbReference type="RefSeq" id="WP_038680131.1">
    <property type="nucleotide sequence ID" value="NZ_CP007514.1"/>
</dbReference>
<comment type="similarity">
    <text evidence="1 2">Belongs to the dTDP-4-dehydrorhamnose reductase family.</text>
</comment>
<keyword evidence="2" id="KW-0521">NADP</keyword>
<reference evidence="4 6" key="1">
    <citation type="submission" date="2014-03" db="EMBL/GenBank/DDBJ databases">
        <title>Complete genome sequence of the Radio-Resistant Rubrobacter radiotolerans RSPS-4.</title>
        <authorList>
            <person name="Egas C.C."/>
            <person name="Barroso C.C."/>
            <person name="Froufe H.J.C."/>
            <person name="Pacheco J.J."/>
            <person name="Albuquerque L.L."/>
            <person name="da Costa M.M.S."/>
        </authorList>
    </citation>
    <scope>NUCLEOTIDE SEQUENCE [LARGE SCALE GENOMIC DNA]</scope>
    <source>
        <strain evidence="4 6">RSPS-4</strain>
    </source>
</reference>
<dbReference type="CDD" id="cd05254">
    <property type="entry name" value="dTDP_HR_like_SDR_e"/>
    <property type="match status" value="1"/>
</dbReference>
<dbReference type="UniPathway" id="UPA00124"/>
<dbReference type="Proteomes" id="UP000025229">
    <property type="component" value="Chromosome"/>
</dbReference>
<name>A0A023WZM0_RUBRA</name>
<dbReference type="GO" id="GO:0019305">
    <property type="term" value="P:dTDP-rhamnose biosynthetic process"/>
    <property type="evidence" value="ECO:0007669"/>
    <property type="project" value="UniProtKB-UniPathway"/>
</dbReference>
<dbReference type="GO" id="GO:0005829">
    <property type="term" value="C:cytosol"/>
    <property type="evidence" value="ECO:0007669"/>
    <property type="project" value="TreeGrafter"/>
</dbReference>
<dbReference type="PANTHER" id="PTHR10491:SF4">
    <property type="entry name" value="METHIONINE ADENOSYLTRANSFERASE 2 SUBUNIT BETA"/>
    <property type="match status" value="1"/>
</dbReference>
<dbReference type="OrthoDB" id="9803892at2"/>
<protein>
    <recommendedName>
        <fullName evidence="2">dTDP-4-dehydrorhamnose reductase</fullName>
        <ecNumber evidence="2">1.1.1.133</ecNumber>
    </recommendedName>
</protein>
<dbReference type="Gene3D" id="3.40.50.720">
    <property type="entry name" value="NAD(P)-binding Rossmann-like Domain"/>
    <property type="match status" value="1"/>
</dbReference>
<comment type="pathway">
    <text evidence="2">Carbohydrate biosynthesis; dTDP-L-rhamnose biosynthesis.</text>
</comment>
<dbReference type="EMBL" id="JAWXXX010000001">
    <property type="protein sequence ID" value="MDX5892931.1"/>
    <property type="molecule type" value="Genomic_DNA"/>
</dbReference>
<evidence type="ECO:0000313" key="5">
    <source>
        <dbReference type="EMBL" id="MDX5892931.1"/>
    </source>
</evidence>
<evidence type="ECO:0000313" key="6">
    <source>
        <dbReference type="Proteomes" id="UP000025229"/>
    </source>
</evidence>
<dbReference type="PANTHER" id="PTHR10491">
    <property type="entry name" value="DTDP-4-DEHYDRORHAMNOSE REDUCTASE"/>
    <property type="match status" value="1"/>
</dbReference>
<dbReference type="NCBIfam" id="TIGR01214">
    <property type="entry name" value="rmlD"/>
    <property type="match status" value="1"/>
</dbReference>
<sequence length="277" mass="30256">MRIAVTGAAGQVGLELSHLLPDLGHEVIPLTRQDLDISDLGSVESTLERLRPDLVINTAAYTDVDGCESERDLSYAVNAKGPANLAQTAERLGAAVVHLSTNYVFDGRSERPYEPFDPPNPLSAYGRDKLAGERLVMALSSRFYVVRSSGVFGEGHNFVRTMLRVGPERGSLKVKSDEFISPTYAPDLARGLVEIVSSRTCGLYHLTNSGSCSWYEFARRIFDRANLPDVEVLPVPASEYPLPAARPPNGLLSDLGSPKLRPWTDALDAYLAREGLR</sequence>
<keyword evidence="2 5" id="KW-0560">Oxidoreductase</keyword>
<dbReference type="eggNOG" id="COG1091">
    <property type="taxonomic scope" value="Bacteria"/>
</dbReference>
<dbReference type="KEGG" id="rrd:RradSPS_0235"/>
<dbReference type="GO" id="GO:0008831">
    <property type="term" value="F:dTDP-4-dehydrorhamnose reductase activity"/>
    <property type="evidence" value="ECO:0007669"/>
    <property type="project" value="UniProtKB-EC"/>
</dbReference>
<dbReference type="EMBL" id="CP007514">
    <property type="protein sequence ID" value="AHY45518.1"/>
    <property type="molecule type" value="Genomic_DNA"/>
</dbReference>
<dbReference type="SUPFAM" id="SSF51735">
    <property type="entry name" value="NAD(P)-binding Rossmann-fold domains"/>
    <property type="match status" value="1"/>
</dbReference>
<accession>A0A023WZM0</accession>
<dbReference type="Pfam" id="PF04321">
    <property type="entry name" value="RmlD_sub_bind"/>
    <property type="match status" value="1"/>
</dbReference>
<dbReference type="Gene3D" id="3.90.25.10">
    <property type="entry name" value="UDP-galactose 4-epimerase, domain 1"/>
    <property type="match status" value="1"/>
</dbReference>
<dbReference type="EC" id="1.1.1.133" evidence="2"/>
<keyword evidence="6" id="KW-1185">Reference proteome</keyword>
<evidence type="ECO:0000259" key="3">
    <source>
        <dbReference type="Pfam" id="PF04321"/>
    </source>
</evidence>
<dbReference type="InterPro" id="IPR029903">
    <property type="entry name" value="RmlD-like-bd"/>
</dbReference>
<proteinExistence type="inferred from homology"/>
<dbReference type="AlphaFoldDB" id="A0A023WZM0"/>
<dbReference type="STRING" id="42256.RradSPS_0235"/>
<dbReference type="HOGENOM" id="CLU_045518_1_2_11"/>
<reference evidence="5" key="2">
    <citation type="submission" date="2023-11" db="EMBL/GenBank/DDBJ databases">
        <title>MicrobeMod: A computational toolkit for identifying prokaryotic methylation and restriction-modification with nanopore sequencing.</title>
        <authorList>
            <person name="Crits-Christoph A."/>
            <person name="Kang S.C."/>
            <person name="Lee H."/>
            <person name="Ostrov N."/>
        </authorList>
    </citation>
    <scope>NUCLEOTIDE SEQUENCE</scope>
    <source>
        <strain evidence="5">ATCC 51242</strain>
    </source>
</reference>
<gene>
    <name evidence="5" type="primary">rfbD</name>
    <name evidence="4" type="ORF">RradSPS_0235</name>
    <name evidence="5" type="ORF">SIL72_02700</name>
</gene>
<feature type="domain" description="RmlD-like substrate binding" evidence="3">
    <location>
        <begin position="1"/>
        <end position="273"/>
    </location>
</feature>
<evidence type="ECO:0000256" key="2">
    <source>
        <dbReference type="RuleBase" id="RU364082"/>
    </source>
</evidence>
<dbReference type="InterPro" id="IPR005913">
    <property type="entry name" value="dTDP_dehydrorham_reduct"/>
</dbReference>
<evidence type="ECO:0000313" key="4">
    <source>
        <dbReference type="EMBL" id="AHY45518.1"/>
    </source>
</evidence>